<protein>
    <submittedName>
        <fullName evidence="8">Retrovirus-related Pol polyprotein from transposon TNT 1-94</fullName>
    </submittedName>
</protein>
<feature type="region of interest" description="Disordered" evidence="5">
    <location>
        <begin position="148"/>
        <end position="179"/>
    </location>
</feature>
<feature type="domain" description="Integrase catalytic" evidence="7">
    <location>
        <begin position="177"/>
        <end position="269"/>
    </location>
</feature>
<proteinExistence type="predicted"/>
<accession>A0A834XBN6</accession>
<dbReference type="Gene3D" id="3.30.420.10">
    <property type="entry name" value="Ribonuclease H-like superfamily/Ribonuclease H"/>
    <property type="match status" value="1"/>
</dbReference>
<dbReference type="GO" id="GO:0003676">
    <property type="term" value="F:nucleic acid binding"/>
    <property type="evidence" value="ECO:0007669"/>
    <property type="project" value="InterPro"/>
</dbReference>
<dbReference type="SMART" id="SM00249">
    <property type="entry name" value="PHD"/>
    <property type="match status" value="1"/>
</dbReference>
<feature type="compositionally biased region" description="Basic and acidic residues" evidence="5">
    <location>
        <begin position="160"/>
        <end position="177"/>
    </location>
</feature>
<dbReference type="InterPro" id="IPR001584">
    <property type="entry name" value="Integrase_cat-core"/>
</dbReference>
<dbReference type="CDD" id="cd15532">
    <property type="entry name" value="PHD2_CHD_II"/>
    <property type="match status" value="1"/>
</dbReference>
<dbReference type="InterPro" id="IPR019786">
    <property type="entry name" value="Zinc_finger_PHD-type_CS"/>
</dbReference>
<keyword evidence="9" id="KW-1185">Reference proteome</keyword>
<dbReference type="Gene3D" id="3.30.40.10">
    <property type="entry name" value="Zinc/RING finger domain, C3HC4 (zinc finger)"/>
    <property type="match status" value="1"/>
</dbReference>
<name>A0A834XBN6_9FABA</name>
<dbReference type="OrthoDB" id="780386at2759"/>
<dbReference type="InterPro" id="IPR011011">
    <property type="entry name" value="Znf_FYVE_PHD"/>
</dbReference>
<dbReference type="SUPFAM" id="SSF46689">
    <property type="entry name" value="Homeodomain-like"/>
    <property type="match status" value="1"/>
</dbReference>
<dbReference type="PANTHER" id="PTHR42648">
    <property type="entry name" value="TRANSPOSASE, PUTATIVE-RELATED"/>
    <property type="match status" value="1"/>
</dbReference>
<dbReference type="PROSITE" id="PS50016">
    <property type="entry name" value="ZF_PHD_2"/>
    <property type="match status" value="1"/>
</dbReference>
<feature type="domain" description="PHD-type" evidence="6">
    <location>
        <begin position="529"/>
        <end position="576"/>
    </location>
</feature>
<dbReference type="InterPro" id="IPR001965">
    <property type="entry name" value="Znf_PHD"/>
</dbReference>
<dbReference type="InterPro" id="IPR057670">
    <property type="entry name" value="SH3_retrovirus"/>
</dbReference>
<dbReference type="GO" id="GO:0015074">
    <property type="term" value="P:DNA integration"/>
    <property type="evidence" value="ECO:0007669"/>
    <property type="project" value="InterPro"/>
</dbReference>
<comment type="caution">
    <text evidence="8">The sequence shown here is derived from an EMBL/GenBank/DDBJ whole genome shotgun (WGS) entry which is preliminary data.</text>
</comment>
<evidence type="ECO:0000256" key="5">
    <source>
        <dbReference type="SAM" id="MobiDB-lite"/>
    </source>
</evidence>
<dbReference type="PANTHER" id="PTHR42648:SF28">
    <property type="entry name" value="TRANSPOSON-ENCODED PROTEIN WITH RIBONUCLEASE H-LIKE AND RETROVIRUS ZINC FINGER-LIKE DOMAINS"/>
    <property type="match status" value="1"/>
</dbReference>
<dbReference type="InterPro" id="IPR019787">
    <property type="entry name" value="Znf_PHD-finger"/>
</dbReference>
<keyword evidence="2 4" id="KW-0863">Zinc-finger</keyword>
<organism evidence="8 9">
    <name type="scientific">Senna tora</name>
    <dbReference type="NCBI Taxonomy" id="362788"/>
    <lineage>
        <taxon>Eukaryota</taxon>
        <taxon>Viridiplantae</taxon>
        <taxon>Streptophyta</taxon>
        <taxon>Embryophyta</taxon>
        <taxon>Tracheophyta</taxon>
        <taxon>Spermatophyta</taxon>
        <taxon>Magnoliopsida</taxon>
        <taxon>eudicotyledons</taxon>
        <taxon>Gunneridae</taxon>
        <taxon>Pentapetalae</taxon>
        <taxon>rosids</taxon>
        <taxon>fabids</taxon>
        <taxon>Fabales</taxon>
        <taxon>Fabaceae</taxon>
        <taxon>Caesalpinioideae</taxon>
        <taxon>Cassia clade</taxon>
        <taxon>Senna</taxon>
    </lineage>
</organism>
<evidence type="ECO:0000259" key="7">
    <source>
        <dbReference type="PROSITE" id="PS50994"/>
    </source>
</evidence>
<keyword evidence="3" id="KW-0862">Zinc</keyword>
<gene>
    <name evidence="8" type="ORF">G2W53_003517</name>
</gene>
<dbReference type="PROSITE" id="PS01359">
    <property type="entry name" value="ZF_PHD_1"/>
    <property type="match status" value="1"/>
</dbReference>
<dbReference type="SUPFAM" id="SSF57903">
    <property type="entry name" value="FYVE/PHD zinc finger"/>
    <property type="match status" value="1"/>
</dbReference>
<dbReference type="SUPFAM" id="SSF53098">
    <property type="entry name" value="Ribonuclease H-like"/>
    <property type="match status" value="1"/>
</dbReference>
<evidence type="ECO:0000313" key="9">
    <source>
        <dbReference type="Proteomes" id="UP000634136"/>
    </source>
</evidence>
<evidence type="ECO:0000313" key="8">
    <source>
        <dbReference type="EMBL" id="KAF7841219.1"/>
    </source>
</evidence>
<dbReference type="GO" id="GO:0008270">
    <property type="term" value="F:zinc ion binding"/>
    <property type="evidence" value="ECO:0007669"/>
    <property type="project" value="UniProtKB-KW"/>
</dbReference>
<dbReference type="InterPro" id="IPR039537">
    <property type="entry name" value="Retrotran_Ty1/copia-like"/>
</dbReference>
<dbReference type="PROSITE" id="PS50994">
    <property type="entry name" value="INTEGRASE"/>
    <property type="match status" value="1"/>
</dbReference>
<sequence>MFPCEFFVSGFLTRDYRVWLPSRVQLHLFHLVKLLKKIILSSDNYKASTLIAQLSSMKYTGTKAVREHIMQMQDIVAQLKSLDIEITDSFLVLLILNSLPSRFGRFKITYNTYNENWSINELLSMCVQEEGMLNSEKGEGSNEAHIVTNTNKQGHKGKNKKNELAPRSERNKHDIKYTESGQKPGPFAKFLQEQGIVPQYTMPDSPDMNGVAETRNRTILLDMVRSMMSNSKLPIFLWREALKTAVYIQNRILTKAVSKTPFEIWKGWKPSLNHIRVWGCPAEVRVYNPHEKKLDPRTISAYFVGYAESSKWYKFYCPTHTLKFVESRNAKFLENDTFSGSDQFHDLVNENDHVVIPTTSGQGETIVLIDSHKIEIIREHNVVSPIPSDHVERNYDILEEAPHNAQEEPQEEFHIEQHQPPQEVELRRSQRVKKPTISNHYMVSRDSTLQDIVVDLSLSRDSTLQDIVVDLSLRMESFCRNENGGQRVSKSKRQYTAHDDEQKSFSNEALYLTSYLELKTRAIGTDGHFYECVKCEDVGNLLCCDTCACTYHLHCLSPPLECVPEEDWQCRNCYNIDNLSEDMNKDAIDTMKQLVAVNTQSSQLGKQKRVKHDSGQKGKGIMKNTPRNKKGTRSSLKVNVQMRSSDLQVVKYGENVRSDALANKEIGAQRSTLMTSSCEGVTIPIKKVTCSGFELDALWVGVRRYGQENWDTILADSSLRVLKYKTPQDLRMKWKEKLHKILSSFQKETPIGILETPPFSSSSRVRPSFPKAHNDGTYDNYNISSCNLVPNKPKLLFGGHFPFKFSGGSNNTKKILLSSRGMKIEEKD</sequence>
<reference evidence="8" key="1">
    <citation type="submission" date="2020-09" db="EMBL/GenBank/DDBJ databases">
        <title>Genome-Enabled Discovery of Anthraquinone Biosynthesis in Senna tora.</title>
        <authorList>
            <person name="Kang S.-H."/>
            <person name="Pandey R.P."/>
            <person name="Lee C.-M."/>
            <person name="Sim J.-S."/>
            <person name="Jeong J.-T."/>
            <person name="Choi B.-S."/>
            <person name="Jung M."/>
            <person name="Ginzburg D."/>
            <person name="Zhao K."/>
            <person name="Won S.Y."/>
            <person name="Oh T.-J."/>
            <person name="Yu Y."/>
            <person name="Kim N.-H."/>
            <person name="Lee O.R."/>
            <person name="Lee T.-H."/>
            <person name="Bashyal P."/>
            <person name="Kim T.-S."/>
            <person name="Lee W.-H."/>
            <person name="Kawkins C."/>
            <person name="Kim C.-K."/>
            <person name="Kim J.S."/>
            <person name="Ahn B.O."/>
            <person name="Rhee S.Y."/>
            <person name="Sohng J.K."/>
        </authorList>
    </citation>
    <scope>NUCLEOTIDE SEQUENCE</scope>
    <source>
        <tissue evidence="8">Leaf</tissue>
    </source>
</reference>
<dbReference type="Gene3D" id="1.10.246.220">
    <property type="match status" value="1"/>
</dbReference>
<dbReference type="EMBL" id="JAAIUW010000002">
    <property type="protein sequence ID" value="KAF7841219.1"/>
    <property type="molecule type" value="Genomic_DNA"/>
</dbReference>
<evidence type="ECO:0000259" key="6">
    <source>
        <dbReference type="PROSITE" id="PS50016"/>
    </source>
</evidence>
<evidence type="ECO:0000256" key="1">
    <source>
        <dbReference type="ARBA" id="ARBA00022723"/>
    </source>
</evidence>
<dbReference type="AlphaFoldDB" id="A0A834XBN6"/>
<evidence type="ECO:0000256" key="2">
    <source>
        <dbReference type="ARBA" id="ARBA00022771"/>
    </source>
</evidence>
<dbReference type="Proteomes" id="UP000634136">
    <property type="component" value="Unassembled WGS sequence"/>
</dbReference>
<dbReference type="InterPro" id="IPR036397">
    <property type="entry name" value="RNaseH_sf"/>
</dbReference>
<evidence type="ECO:0000256" key="4">
    <source>
        <dbReference type="PROSITE-ProRule" id="PRU00146"/>
    </source>
</evidence>
<evidence type="ECO:0000256" key="3">
    <source>
        <dbReference type="ARBA" id="ARBA00022833"/>
    </source>
</evidence>
<keyword evidence="1" id="KW-0479">Metal-binding</keyword>
<dbReference type="Pfam" id="PF25597">
    <property type="entry name" value="SH3_retrovirus"/>
    <property type="match status" value="1"/>
</dbReference>
<feature type="region of interest" description="Disordered" evidence="5">
    <location>
        <begin position="604"/>
        <end position="634"/>
    </location>
</feature>
<dbReference type="InterPro" id="IPR009057">
    <property type="entry name" value="Homeodomain-like_sf"/>
</dbReference>
<dbReference type="Pfam" id="PF14223">
    <property type="entry name" value="Retrotran_gag_2"/>
    <property type="match status" value="1"/>
</dbReference>
<dbReference type="InterPro" id="IPR012337">
    <property type="entry name" value="RNaseH-like_sf"/>
</dbReference>
<dbReference type="InterPro" id="IPR013083">
    <property type="entry name" value="Znf_RING/FYVE/PHD"/>
</dbReference>